<evidence type="ECO:0000256" key="4">
    <source>
        <dbReference type="ARBA" id="ARBA00022989"/>
    </source>
</evidence>
<dbReference type="RefSeq" id="WP_032898998.1">
    <property type="nucleotide sequence ID" value="NZ_PEHN01000009.1"/>
</dbReference>
<evidence type="ECO:0000256" key="2">
    <source>
        <dbReference type="ARBA" id="ARBA00022475"/>
    </source>
</evidence>
<feature type="transmembrane region" description="Helical" evidence="6">
    <location>
        <begin position="41"/>
        <end position="59"/>
    </location>
</feature>
<proteinExistence type="predicted"/>
<comment type="subcellular location">
    <subcellularLocation>
        <location evidence="1">Cell membrane</location>
        <topology evidence="1">Multi-pass membrane protein</topology>
    </subcellularLocation>
</comment>
<evidence type="ECO:0000256" key="1">
    <source>
        <dbReference type="ARBA" id="ARBA00004651"/>
    </source>
</evidence>
<dbReference type="EMBL" id="PEHN01000009">
    <property type="protein sequence ID" value="PHZ27491.1"/>
    <property type="molecule type" value="Genomic_DNA"/>
</dbReference>
<dbReference type="GO" id="GO:0005886">
    <property type="term" value="C:plasma membrane"/>
    <property type="evidence" value="ECO:0007669"/>
    <property type="project" value="UniProtKB-SubCell"/>
</dbReference>
<evidence type="ECO:0000313" key="9">
    <source>
        <dbReference type="Proteomes" id="UP000229378"/>
    </source>
</evidence>
<evidence type="ECO:0000259" key="7">
    <source>
        <dbReference type="Pfam" id="PF02706"/>
    </source>
</evidence>
<evidence type="ECO:0000313" key="8">
    <source>
        <dbReference type="EMBL" id="PHZ27491.1"/>
    </source>
</evidence>
<comment type="caution">
    <text evidence="8">The sequence shown here is derived from an EMBL/GenBank/DDBJ whole genome shotgun (WGS) entry which is preliminary data.</text>
</comment>
<dbReference type="PANTHER" id="PTHR32309">
    <property type="entry name" value="TYROSINE-PROTEIN KINASE"/>
    <property type="match status" value="1"/>
</dbReference>
<dbReference type="AlphaFoldDB" id="A0A2G4U2E3"/>
<keyword evidence="5 6" id="KW-0472">Membrane</keyword>
<name>A0A2G4U2E3_YERBE</name>
<dbReference type="Gene3D" id="3.30.1890.10">
    <property type="entry name" value="FepE-like"/>
    <property type="match status" value="1"/>
</dbReference>
<feature type="domain" description="Polysaccharide chain length determinant N-terminal" evidence="7">
    <location>
        <begin position="24"/>
        <end position="122"/>
    </location>
</feature>
<evidence type="ECO:0000256" key="6">
    <source>
        <dbReference type="SAM" id="Phobius"/>
    </source>
</evidence>
<protein>
    <submittedName>
        <fullName evidence="8">LPS O-antigen length regulator</fullName>
    </submittedName>
</protein>
<evidence type="ECO:0000256" key="5">
    <source>
        <dbReference type="ARBA" id="ARBA00023136"/>
    </source>
</evidence>
<dbReference type="PANTHER" id="PTHR32309:SF13">
    <property type="entry name" value="FERRIC ENTEROBACTIN TRANSPORT PROTEIN FEPE"/>
    <property type="match status" value="1"/>
</dbReference>
<keyword evidence="3 6" id="KW-0812">Transmembrane</keyword>
<organism evidence="8 9">
    <name type="scientific">Yersinia bercovieri</name>
    <dbReference type="NCBI Taxonomy" id="634"/>
    <lineage>
        <taxon>Bacteria</taxon>
        <taxon>Pseudomonadati</taxon>
        <taxon>Pseudomonadota</taxon>
        <taxon>Gammaproteobacteria</taxon>
        <taxon>Enterobacterales</taxon>
        <taxon>Yersiniaceae</taxon>
        <taxon>Yersinia</taxon>
    </lineage>
</organism>
<dbReference type="SUPFAM" id="SSF160355">
    <property type="entry name" value="Bacterial polysaccharide co-polymerase-like"/>
    <property type="match status" value="1"/>
</dbReference>
<keyword evidence="4 6" id="KW-1133">Transmembrane helix</keyword>
<dbReference type="InterPro" id="IPR003856">
    <property type="entry name" value="LPS_length_determ_N"/>
</dbReference>
<keyword evidence="2" id="KW-1003">Cell membrane</keyword>
<dbReference type="Pfam" id="PF02706">
    <property type="entry name" value="Wzz"/>
    <property type="match status" value="1"/>
</dbReference>
<reference evidence="8 9" key="1">
    <citation type="submission" date="2017-10" db="EMBL/GenBank/DDBJ databases">
        <authorList>
            <person name="Banno H."/>
            <person name="Chua N.-H."/>
        </authorList>
    </citation>
    <scope>NUCLEOTIDE SEQUENCE [LARGE SCALE GENOMIC DNA]</scope>
    <source>
        <strain evidence="8 9">SCPM-O-B-7607</strain>
    </source>
</reference>
<dbReference type="Proteomes" id="UP000229378">
    <property type="component" value="Unassembled WGS sequence"/>
</dbReference>
<gene>
    <name evidence="8" type="ORF">CS533_11245</name>
</gene>
<sequence>MIGRSLDNKKLSSFEQCNLSSTKDEIDLIELVSIIVKSYKLVAFVIFIFVCFGIGIILLTPKNWVSSATVTLMSDRQFQSIDSINASLSLLNVDANIHQDDFFEEFRRYYSSRDLFNNYFDSLKIKPTGSVAVVRLVTDKNANGYFENRNNYVLNYSSNIDSGMKDTLSGYITYVNEQVNNDVNRQIKLVIETTKKIAAEEYELALQKAKNEQKVRVQRLEYAVSIAKAAGLQRPASNAFGTSADNDNYPISLGYDALNRQLEIEKSITDLTTVNADLLNKKLYLDKINALQPAVIDIQSFSYIQQPSDPVQQDAKKRLLIIILFGFVGLVGSIGFVLVRHYVRERQNTLVNLPKE</sequence>
<evidence type="ECO:0000256" key="3">
    <source>
        <dbReference type="ARBA" id="ARBA00022692"/>
    </source>
</evidence>
<feature type="transmembrane region" description="Helical" evidence="6">
    <location>
        <begin position="319"/>
        <end position="339"/>
    </location>
</feature>
<dbReference type="Gene3D" id="1.10.287.210">
    <property type="match status" value="1"/>
</dbReference>
<dbReference type="GO" id="GO:0004713">
    <property type="term" value="F:protein tyrosine kinase activity"/>
    <property type="evidence" value="ECO:0007669"/>
    <property type="project" value="TreeGrafter"/>
</dbReference>
<accession>A0A2G4U2E3</accession>
<dbReference type="InterPro" id="IPR050445">
    <property type="entry name" value="Bact_polysacc_biosynth/exp"/>
</dbReference>